<dbReference type="VEuPathDB" id="VectorBase:ASIC021422"/>
<reference evidence="2 4" key="1">
    <citation type="journal article" date="2014" name="BMC Genomics">
        <title>Genome sequence of Anopheles sinensis provides insight into genetics basis of mosquito competence for malaria parasites.</title>
        <authorList>
            <person name="Zhou D."/>
            <person name="Zhang D."/>
            <person name="Ding G."/>
            <person name="Shi L."/>
            <person name="Hou Q."/>
            <person name="Ye Y."/>
            <person name="Xu Y."/>
            <person name="Zhou H."/>
            <person name="Xiong C."/>
            <person name="Li S."/>
            <person name="Yu J."/>
            <person name="Hong S."/>
            <person name="Yu X."/>
            <person name="Zou P."/>
            <person name="Chen C."/>
            <person name="Chang X."/>
            <person name="Wang W."/>
            <person name="Lv Y."/>
            <person name="Sun Y."/>
            <person name="Ma L."/>
            <person name="Shen B."/>
            <person name="Zhu C."/>
        </authorList>
    </citation>
    <scope>NUCLEOTIDE SEQUENCE [LARGE SCALE GENOMIC DNA]</scope>
</reference>
<dbReference type="AlphaFoldDB" id="A0A084WSD4"/>
<protein>
    <submittedName>
        <fullName evidence="2 3">Uncharacterized protein</fullName>
    </submittedName>
</protein>
<name>A0A084WSD4_ANOSI</name>
<gene>
    <name evidence="2" type="ORF">ZHAS_00021422</name>
</gene>
<organism evidence="2">
    <name type="scientific">Anopheles sinensis</name>
    <name type="common">Mosquito</name>
    <dbReference type="NCBI Taxonomy" id="74873"/>
    <lineage>
        <taxon>Eukaryota</taxon>
        <taxon>Metazoa</taxon>
        <taxon>Ecdysozoa</taxon>
        <taxon>Arthropoda</taxon>
        <taxon>Hexapoda</taxon>
        <taxon>Insecta</taxon>
        <taxon>Pterygota</taxon>
        <taxon>Neoptera</taxon>
        <taxon>Endopterygota</taxon>
        <taxon>Diptera</taxon>
        <taxon>Nematocera</taxon>
        <taxon>Culicoidea</taxon>
        <taxon>Culicidae</taxon>
        <taxon>Anophelinae</taxon>
        <taxon>Anopheles</taxon>
    </lineage>
</organism>
<proteinExistence type="predicted"/>
<evidence type="ECO:0000313" key="2">
    <source>
        <dbReference type="EMBL" id="KFB53128.1"/>
    </source>
</evidence>
<accession>A0A084WSD4</accession>
<reference evidence="3" key="2">
    <citation type="submission" date="2020-05" db="UniProtKB">
        <authorList>
            <consortium name="EnsemblMetazoa"/>
        </authorList>
    </citation>
    <scope>IDENTIFICATION</scope>
</reference>
<evidence type="ECO:0000313" key="4">
    <source>
        <dbReference type="Proteomes" id="UP000030765"/>
    </source>
</evidence>
<dbReference type="EMBL" id="KE525414">
    <property type="protein sequence ID" value="KFB53128.1"/>
    <property type="molecule type" value="Genomic_DNA"/>
</dbReference>
<dbReference type="Proteomes" id="UP000030765">
    <property type="component" value="Unassembled WGS sequence"/>
</dbReference>
<evidence type="ECO:0000313" key="3">
    <source>
        <dbReference type="EnsemblMetazoa" id="ASIC021422-PA"/>
    </source>
</evidence>
<feature type="region of interest" description="Disordered" evidence="1">
    <location>
        <begin position="1"/>
        <end position="23"/>
    </location>
</feature>
<sequence length="95" mass="10481">MDYRNHLGTSLPHQSFSSTLPPIREKVHTIEPTDRPFPSSLKKLVCYKLSALYDAGRIDAGSRNVLRRIAPVRYGCGAIIAHVHHTSSADRTGIG</sequence>
<dbReference type="EnsemblMetazoa" id="ASIC021422-RA">
    <property type="protein sequence ID" value="ASIC021422-PA"/>
    <property type="gene ID" value="ASIC021422"/>
</dbReference>
<keyword evidence="4" id="KW-1185">Reference proteome</keyword>
<evidence type="ECO:0000256" key="1">
    <source>
        <dbReference type="SAM" id="MobiDB-lite"/>
    </source>
</evidence>
<dbReference type="EMBL" id="ATLV01026473">
    <property type="status" value="NOT_ANNOTATED_CDS"/>
    <property type="molecule type" value="Genomic_DNA"/>
</dbReference>
<feature type="compositionally biased region" description="Polar residues" evidence="1">
    <location>
        <begin position="7"/>
        <end position="20"/>
    </location>
</feature>